<dbReference type="Gene3D" id="3.40.430.10">
    <property type="entry name" value="Dihydrofolate Reductase, subunit A"/>
    <property type="match status" value="1"/>
</dbReference>
<protein>
    <recommendedName>
        <fullName evidence="12">Riboflavin biosynthesis protein RibD</fullName>
    </recommendedName>
    <domain>
        <recommendedName>
            <fullName evidence="12">Diaminohydroxyphosphoribosylaminopyrimidine deaminase</fullName>
            <shortName evidence="12">DRAP deaminase</shortName>
            <ecNumber evidence="12">3.5.4.26</ecNumber>
        </recommendedName>
        <alternativeName>
            <fullName evidence="12">Riboflavin-specific deaminase</fullName>
        </alternativeName>
    </domain>
    <domain>
        <recommendedName>
            <fullName evidence="12">5-amino-6-(5-phosphoribosylamino)uracil reductase</fullName>
            <ecNumber evidence="12">1.1.1.193</ecNumber>
        </recommendedName>
        <alternativeName>
            <fullName evidence="12">HTP reductase</fullName>
        </alternativeName>
    </domain>
</protein>
<reference evidence="17 18" key="1">
    <citation type="submission" date="2014-03" db="EMBL/GenBank/DDBJ databases">
        <title>Bradyrhizobium valentinum sp. nov., isolated from effective nodules of Lupinus mariae-josephae, a lupine endemic of basic-lime soils in Eastern Spain.</title>
        <authorList>
            <person name="Duran D."/>
            <person name="Rey L."/>
            <person name="Navarro A."/>
            <person name="Busquets A."/>
            <person name="Imperial J."/>
            <person name="Ruiz-Argueso T."/>
        </authorList>
    </citation>
    <scope>NUCLEOTIDE SEQUENCE [LARGE SCALE GENOMIC DNA]</scope>
    <source>
        <strain evidence="17 18">LmjM3</strain>
    </source>
</reference>
<dbReference type="Gene3D" id="3.40.140.10">
    <property type="entry name" value="Cytidine Deaminase, domain 2"/>
    <property type="match status" value="1"/>
</dbReference>
<dbReference type="PIRSF" id="PIRSF006769">
    <property type="entry name" value="RibD"/>
    <property type="match status" value="1"/>
</dbReference>
<evidence type="ECO:0000256" key="1">
    <source>
        <dbReference type="ARBA" id="ARBA00002151"/>
    </source>
</evidence>
<dbReference type="InterPro" id="IPR016193">
    <property type="entry name" value="Cytidine_deaminase-like"/>
</dbReference>
<dbReference type="NCBIfam" id="TIGR00326">
    <property type="entry name" value="eubact_ribD"/>
    <property type="match status" value="1"/>
</dbReference>
<evidence type="ECO:0000256" key="14">
    <source>
        <dbReference type="PIRSR" id="PIRSR006769-2"/>
    </source>
</evidence>
<name>A0A0R3KIP1_9BRAD</name>
<comment type="catalytic activity">
    <reaction evidence="12">
        <text>5-amino-6-(5-phospho-D-ribitylamino)uracil + NADP(+) = 5-amino-6-(5-phospho-D-ribosylamino)uracil + NADPH + H(+)</text>
        <dbReference type="Rhea" id="RHEA:17845"/>
        <dbReference type="ChEBI" id="CHEBI:15378"/>
        <dbReference type="ChEBI" id="CHEBI:57783"/>
        <dbReference type="ChEBI" id="CHEBI:58349"/>
        <dbReference type="ChEBI" id="CHEBI:58421"/>
        <dbReference type="ChEBI" id="CHEBI:58453"/>
        <dbReference type="EC" id="1.1.1.193"/>
    </reaction>
</comment>
<evidence type="ECO:0000256" key="3">
    <source>
        <dbReference type="ARBA" id="ARBA00004910"/>
    </source>
</evidence>
<dbReference type="InterPro" id="IPR024072">
    <property type="entry name" value="DHFR-like_dom_sf"/>
</dbReference>
<comment type="pathway">
    <text evidence="2 12">Cofactor biosynthesis; riboflavin biosynthesis; 5-amino-6-(D-ribitylamino)uracil from GTP: step 2/4.</text>
</comment>
<evidence type="ECO:0000256" key="2">
    <source>
        <dbReference type="ARBA" id="ARBA00004882"/>
    </source>
</evidence>
<dbReference type="PANTHER" id="PTHR38011:SF7">
    <property type="entry name" value="2,5-DIAMINO-6-RIBOSYLAMINO-4(3H)-PYRIMIDINONE 5'-PHOSPHATE REDUCTASE"/>
    <property type="match status" value="1"/>
</dbReference>
<feature type="active site" description="Proton donor" evidence="13">
    <location>
        <position position="70"/>
    </location>
</feature>
<dbReference type="InterPro" id="IPR050765">
    <property type="entry name" value="Riboflavin_Biosynth_HTPR"/>
</dbReference>
<keyword evidence="11" id="KW-0511">Multifunctional enzyme</keyword>
<keyword evidence="7 12" id="KW-0479">Metal-binding</keyword>
<evidence type="ECO:0000256" key="15">
    <source>
        <dbReference type="PIRSR" id="PIRSR006769-3"/>
    </source>
</evidence>
<evidence type="ECO:0000313" key="17">
    <source>
        <dbReference type="EMBL" id="KRR11806.1"/>
    </source>
</evidence>
<dbReference type="SUPFAM" id="SSF53597">
    <property type="entry name" value="Dihydrofolate reductase-like"/>
    <property type="match status" value="1"/>
</dbReference>
<dbReference type="Pfam" id="PF00383">
    <property type="entry name" value="dCMP_cyt_deam_1"/>
    <property type="match status" value="1"/>
</dbReference>
<dbReference type="GO" id="GO:0008270">
    <property type="term" value="F:zinc ion binding"/>
    <property type="evidence" value="ECO:0007669"/>
    <property type="project" value="InterPro"/>
</dbReference>
<dbReference type="CDD" id="cd01284">
    <property type="entry name" value="Riboflavin_deaminase-reductase"/>
    <property type="match status" value="1"/>
</dbReference>
<dbReference type="InterPro" id="IPR002734">
    <property type="entry name" value="RibDG_C"/>
</dbReference>
<feature type="binding site" evidence="15">
    <location>
        <position position="102"/>
    </location>
    <ligand>
        <name>Zn(2+)</name>
        <dbReference type="ChEBI" id="CHEBI:29105"/>
        <note>catalytic</note>
    </ligand>
</feature>
<organism evidence="17 18">
    <name type="scientific">Bradyrhizobium valentinum</name>
    <dbReference type="NCBI Taxonomy" id="1518501"/>
    <lineage>
        <taxon>Bacteria</taxon>
        <taxon>Pseudomonadati</taxon>
        <taxon>Pseudomonadota</taxon>
        <taxon>Alphaproteobacteria</taxon>
        <taxon>Hyphomicrobiales</taxon>
        <taxon>Nitrobacteraceae</taxon>
        <taxon>Bradyrhizobium</taxon>
    </lineage>
</organism>
<dbReference type="GO" id="GO:0009231">
    <property type="term" value="P:riboflavin biosynthetic process"/>
    <property type="evidence" value="ECO:0007669"/>
    <property type="project" value="UniProtKB-UniPathway"/>
</dbReference>
<dbReference type="InterPro" id="IPR016192">
    <property type="entry name" value="APOBEC/CMP_deaminase_Zn-bd"/>
</dbReference>
<dbReference type="InterPro" id="IPR002125">
    <property type="entry name" value="CMP_dCMP_dom"/>
</dbReference>
<evidence type="ECO:0000256" key="6">
    <source>
        <dbReference type="ARBA" id="ARBA00022619"/>
    </source>
</evidence>
<feature type="binding site" evidence="15">
    <location>
        <position position="93"/>
    </location>
    <ligand>
        <name>Zn(2+)</name>
        <dbReference type="ChEBI" id="CHEBI:29105"/>
        <note>catalytic</note>
    </ligand>
</feature>
<dbReference type="PROSITE" id="PS00903">
    <property type="entry name" value="CYT_DCMP_DEAMINASES_1"/>
    <property type="match status" value="1"/>
</dbReference>
<dbReference type="SUPFAM" id="SSF53927">
    <property type="entry name" value="Cytidine deaminase-like"/>
    <property type="match status" value="1"/>
</dbReference>
<evidence type="ECO:0000256" key="11">
    <source>
        <dbReference type="ARBA" id="ARBA00023268"/>
    </source>
</evidence>
<feature type="binding site" evidence="14">
    <location>
        <begin position="317"/>
        <end position="323"/>
    </location>
    <ligand>
        <name>NADP(+)</name>
        <dbReference type="ChEBI" id="CHEBI:58349"/>
    </ligand>
</feature>
<comment type="pathway">
    <text evidence="3 12">Cofactor biosynthesis; riboflavin biosynthesis; 5-amino-6-(D-ribitylamino)uracil from GTP: step 3/4.</text>
</comment>
<evidence type="ECO:0000256" key="5">
    <source>
        <dbReference type="ARBA" id="ARBA00007417"/>
    </source>
</evidence>
<dbReference type="PANTHER" id="PTHR38011">
    <property type="entry name" value="DIHYDROFOLATE REDUCTASE FAMILY PROTEIN (AFU_ORTHOLOGUE AFUA_8G06820)"/>
    <property type="match status" value="1"/>
</dbReference>
<dbReference type="InterPro" id="IPR004794">
    <property type="entry name" value="Eubact_RibD"/>
</dbReference>
<dbReference type="NCBIfam" id="TIGR00227">
    <property type="entry name" value="ribD_Cterm"/>
    <property type="match status" value="1"/>
</dbReference>
<feature type="binding site" evidence="14">
    <location>
        <position position="172"/>
    </location>
    <ligand>
        <name>NADP(+)</name>
        <dbReference type="ChEBI" id="CHEBI:58349"/>
    </ligand>
</feature>
<feature type="binding site" evidence="14">
    <location>
        <position position="214"/>
    </location>
    <ligand>
        <name>NADP(+)</name>
        <dbReference type="ChEBI" id="CHEBI:58349"/>
    </ligand>
</feature>
<dbReference type="InterPro" id="IPR011549">
    <property type="entry name" value="RibD_C"/>
</dbReference>
<sequence length="383" mass="40289">MIFRILEEQYGQKSKEAKAADQRFMQLALALGRRGLGRTWPNPAVGAVVVKDGVIVGRGWTQAGGRPHAEPEALKRAGEAARGATLYVTLEPCSHFGKSPPCVDAVIASGIARVVSAIEDPNPEVAGQGHAKLRSAGITVDVGLGAAEAARDHAGHFRRVRDKRPHVILKLAVSADDQIGAAGHKPVEITGEAAKTRVHLLRAQCDAILVGIGTVLADNPLLTCRLPGMEARSPVRVVLDRALRIPGTSKLVHSARQTPLWVMTSDFAEAPAAMKLGAAGAQVMRVAPTAKPPGLDLAAVLHALSDKGITRLMVEGGSRVASSFVASRLVDEIWLLRGHEAIGADGIPALDALPLSSITGSSAFKTRASETLGKDILTVYERV</sequence>
<comment type="cofactor">
    <cofactor evidence="12 15">
        <name>Zn(2+)</name>
        <dbReference type="ChEBI" id="CHEBI:29105"/>
    </cofactor>
    <text evidence="12 15">Binds 1 zinc ion.</text>
</comment>
<keyword evidence="9 12" id="KW-0521">NADP</keyword>
<feature type="binding site" evidence="15">
    <location>
        <position position="68"/>
    </location>
    <ligand>
        <name>Zn(2+)</name>
        <dbReference type="ChEBI" id="CHEBI:29105"/>
        <note>catalytic</note>
    </ligand>
</feature>
<dbReference type="EC" id="1.1.1.193" evidence="12"/>
<evidence type="ECO:0000256" key="13">
    <source>
        <dbReference type="PIRSR" id="PIRSR006769-1"/>
    </source>
</evidence>
<accession>A0A0R3KIP1</accession>
<dbReference type="UniPathway" id="UPA00275">
    <property type="reaction ID" value="UER00401"/>
</dbReference>
<keyword evidence="10 12" id="KW-0560">Oxidoreductase</keyword>
<evidence type="ECO:0000259" key="16">
    <source>
        <dbReference type="PROSITE" id="PS51747"/>
    </source>
</evidence>
<keyword evidence="12" id="KW-0378">Hydrolase</keyword>
<feature type="binding site" evidence="14">
    <location>
        <position position="202"/>
    </location>
    <ligand>
        <name>substrate</name>
    </ligand>
</feature>
<dbReference type="Pfam" id="PF01872">
    <property type="entry name" value="RibD_C"/>
    <property type="match status" value="1"/>
</dbReference>
<comment type="catalytic activity">
    <reaction evidence="12">
        <text>2,5-diamino-6-hydroxy-4-(5-phosphoribosylamino)-pyrimidine + H2O + H(+) = 5-amino-6-(5-phospho-D-ribosylamino)uracil + NH4(+)</text>
        <dbReference type="Rhea" id="RHEA:21868"/>
        <dbReference type="ChEBI" id="CHEBI:15377"/>
        <dbReference type="ChEBI" id="CHEBI:15378"/>
        <dbReference type="ChEBI" id="CHEBI:28938"/>
        <dbReference type="ChEBI" id="CHEBI:58453"/>
        <dbReference type="ChEBI" id="CHEBI:58614"/>
        <dbReference type="EC" id="3.5.4.26"/>
    </reaction>
</comment>
<dbReference type="EC" id="3.5.4.26" evidence="12"/>
<dbReference type="OrthoDB" id="9800865at2"/>
<comment type="function">
    <text evidence="1 12">Converts 2,5-diamino-6-(ribosylamino)-4(3h)-pyrimidinone 5'-phosphate into 5-amino-6-(ribosylamino)-2,4(1h,3h)-pyrimidinedione 5'-phosphate.</text>
</comment>
<dbReference type="GO" id="GO:0050661">
    <property type="term" value="F:NADP binding"/>
    <property type="evidence" value="ECO:0007669"/>
    <property type="project" value="InterPro"/>
</dbReference>
<dbReference type="Proteomes" id="UP000051913">
    <property type="component" value="Unassembled WGS sequence"/>
</dbReference>
<gene>
    <name evidence="17" type="ORF">CP49_06375</name>
</gene>
<feature type="binding site" evidence="14">
    <location>
        <position position="218"/>
    </location>
    <ligand>
        <name>NADP(+)</name>
        <dbReference type="ChEBI" id="CHEBI:58349"/>
    </ligand>
</feature>
<comment type="caution">
    <text evidence="17">The sequence shown here is derived from an EMBL/GenBank/DDBJ whole genome shotgun (WGS) entry which is preliminary data.</text>
</comment>
<keyword evidence="6 12" id="KW-0686">Riboflavin biosynthesis</keyword>
<dbReference type="PROSITE" id="PS51747">
    <property type="entry name" value="CYT_DCMP_DEAMINASES_2"/>
    <property type="match status" value="1"/>
</dbReference>
<dbReference type="AlphaFoldDB" id="A0A0R3KIP1"/>
<keyword evidence="18" id="KW-1185">Reference proteome</keyword>
<evidence type="ECO:0000256" key="10">
    <source>
        <dbReference type="ARBA" id="ARBA00023002"/>
    </source>
</evidence>
<evidence type="ECO:0000256" key="8">
    <source>
        <dbReference type="ARBA" id="ARBA00022833"/>
    </source>
</evidence>
<dbReference type="GO" id="GO:0008703">
    <property type="term" value="F:5-amino-6-(5-phosphoribosylamino)uracil reductase activity"/>
    <property type="evidence" value="ECO:0007669"/>
    <property type="project" value="UniProtKB-EC"/>
</dbReference>
<proteinExistence type="inferred from homology"/>
<evidence type="ECO:0000313" key="18">
    <source>
        <dbReference type="Proteomes" id="UP000051913"/>
    </source>
</evidence>
<feature type="domain" description="CMP/dCMP-type deaminase" evidence="16">
    <location>
        <begin position="19"/>
        <end position="141"/>
    </location>
</feature>
<evidence type="ECO:0000256" key="12">
    <source>
        <dbReference type="PIRNR" id="PIRNR006769"/>
    </source>
</evidence>
<evidence type="ECO:0000256" key="4">
    <source>
        <dbReference type="ARBA" id="ARBA00005259"/>
    </source>
</evidence>
<feature type="binding site" evidence="14">
    <location>
        <position position="225"/>
    </location>
    <ligand>
        <name>substrate</name>
    </ligand>
</feature>
<comment type="similarity">
    <text evidence="4 12">In the N-terminal section; belongs to the cytidine and deoxycytidylate deaminase family.</text>
</comment>
<evidence type="ECO:0000256" key="9">
    <source>
        <dbReference type="ARBA" id="ARBA00022857"/>
    </source>
</evidence>
<dbReference type="GO" id="GO:0008835">
    <property type="term" value="F:diaminohydroxyphosphoribosylaminopyrimidine deaminase activity"/>
    <property type="evidence" value="ECO:0007669"/>
    <property type="project" value="UniProtKB-EC"/>
</dbReference>
<evidence type="ECO:0000256" key="7">
    <source>
        <dbReference type="ARBA" id="ARBA00022723"/>
    </source>
</evidence>
<feature type="binding site" evidence="14">
    <location>
        <position position="315"/>
    </location>
    <ligand>
        <name>substrate</name>
    </ligand>
</feature>
<dbReference type="STRING" id="1518501.CQ10_32335"/>
<comment type="similarity">
    <text evidence="5 12">In the C-terminal section; belongs to the HTP reductase family.</text>
</comment>
<keyword evidence="8 12" id="KW-0862">Zinc</keyword>
<dbReference type="EMBL" id="LLXX01000033">
    <property type="protein sequence ID" value="KRR11806.1"/>
    <property type="molecule type" value="Genomic_DNA"/>
</dbReference>
<dbReference type="RefSeq" id="WP_057849402.1">
    <property type="nucleotide sequence ID" value="NZ_LLXX01000033.1"/>
</dbReference>
<feature type="binding site" evidence="14">
    <location>
        <position position="222"/>
    </location>
    <ligand>
        <name>substrate</name>
    </ligand>
</feature>